<dbReference type="AlphaFoldDB" id="A0A0J5IP45"/>
<keyword evidence="2" id="KW-1185">Reference proteome</keyword>
<organism evidence="1 2">
    <name type="scientific">Xenorhabdus khoisanae</name>
    <dbReference type="NCBI Taxonomy" id="880157"/>
    <lineage>
        <taxon>Bacteria</taxon>
        <taxon>Pseudomonadati</taxon>
        <taxon>Pseudomonadota</taxon>
        <taxon>Gammaproteobacteria</taxon>
        <taxon>Enterobacterales</taxon>
        <taxon>Morganellaceae</taxon>
        <taxon>Xenorhabdus</taxon>
    </lineage>
</organism>
<dbReference type="Proteomes" id="UP000036277">
    <property type="component" value="Unassembled WGS sequence"/>
</dbReference>
<protein>
    <submittedName>
        <fullName evidence="1">Uncharacterized protein</fullName>
    </submittedName>
</protein>
<proteinExistence type="predicted"/>
<gene>
    <name evidence="1" type="ORF">AB204_11565</name>
</gene>
<evidence type="ECO:0000313" key="1">
    <source>
        <dbReference type="EMBL" id="KMJ44975.1"/>
    </source>
</evidence>
<comment type="caution">
    <text evidence="1">The sequence shown here is derived from an EMBL/GenBank/DDBJ whole genome shotgun (WGS) entry which is preliminary data.</text>
</comment>
<evidence type="ECO:0000313" key="2">
    <source>
        <dbReference type="Proteomes" id="UP000036277"/>
    </source>
</evidence>
<sequence>MIGEFLRRGACLPFLKTLLVKVIPNSINVFRVKTTFMGENGGDLDFSLCSVKLYQIWNLAI</sequence>
<name>A0A0J5IP45_9GAMM</name>
<accession>A0A0J5IP45</accession>
<dbReference type="EMBL" id="LFCV01000069">
    <property type="protein sequence ID" value="KMJ44975.1"/>
    <property type="molecule type" value="Genomic_DNA"/>
</dbReference>
<dbReference type="PATRIC" id="fig|880157.4.peg.2454"/>
<reference evidence="1 2" key="1">
    <citation type="submission" date="2015-06" db="EMBL/GenBank/DDBJ databases">
        <title>Draft Whole-Genome Sequence of the Entomopathogenic Bacterium Xenorhabdus khoisanae.</title>
        <authorList>
            <person name="Naidoo S."/>
            <person name="Featherston J."/>
            <person name="Gray V.M."/>
        </authorList>
    </citation>
    <scope>NUCLEOTIDE SEQUENCE [LARGE SCALE GENOMIC DNA]</scope>
    <source>
        <strain evidence="1 2">MCB</strain>
    </source>
</reference>